<evidence type="ECO:0000256" key="1">
    <source>
        <dbReference type="ARBA" id="ARBA00005234"/>
    </source>
</evidence>
<keyword evidence="7" id="KW-1185">Reference proteome</keyword>
<feature type="domain" description="Ubiquitin-like protease family profile" evidence="5">
    <location>
        <begin position="435"/>
        <end position="666"/>
    </location>
</feature>
<proteinExistence type="inferred from homology"/>
<evidence type="ECO:0000256" key="4">
    <source>
        <dbReference type="SAM" id="MobiDB-lite"/>
    </source>
</evidence>
<dbReference type="PROSITE" id="PS50600">
    <property type="entry name" value="ULP_PROTEASE"/>
    <property type="match status" value="1"/>
</dbReference>
<comment type="caution">
    <text evidence="6">The sequence shown here is derived from an EMBL/GenBank/DDBJ whole genome shotgun (WGS) entry which is preliminary data.</text>
</comment>
<gene>
    <name evidence="6" type="ORF">N0F65_007553</name>
</gene>
<dbReference type="PANTHER" id="PTHR47764:SF2">
    <property type="entry name" value="UBIQUITIN-LIKE PROTEASE FAMILY PROFILE DOMAIN-CONTAINING PROTEIN"/>
    <property type="match status" value="1"/>
</dbReference>
<dbReference type="InterPro" id="IPR038765">
    <property type="entry name" value="Papain-like_cys_pep_sf"/>
</dbReference>
<dbReference type="Gene3D" id="3.30.310.130">
    <property type="entry name" value="Ubiquitin-related"/>
    <property type="match status" value="1"/>
</dbReference>
<protein>
    <recommendedName>
        <fullName evidence="5">Ubiquitin-like protease family profile domain-containing protein</fullName>
    </recommendedName>
</protein>
<dbReference type="Pfam" id="PF02902">
    <property type="entry name" value="Peptidase_C48"/>
    <property type="match status" value="1"/>
</dbReference>
<organism evidence="6 7">
    <name type="scientific">Lagenidium giganteum</name>
    <dbReference type="NCBI Taxonomy" id="4803"/>
    <lineage>
        <taxon>Eukaryota</taxon>
        <taxon>Sar</taxon>
        <taxon>Stramenopiles</taxon>
        <taxon>Oomycota</taxon>
        <taxon>Peronosporomycetes</taxon>
        <taxon>Pythiales</taxon>
        <taxon>Pythiaceae</taxon>
    </lineage>
</organism>
<dbReference type="EMBL" id="DAKRPA010000001">
    <property type="protein sequence ID" value="DBA05391.1"/>
    <property type="molecule type" value="Genomic_DNA"/>
</dbReference>
<feature type="compositionally biased region" description="Polar residues" evidence="4">
    <location>
        <begin position="179"/>
        <end position="189"/>
    </location>
</feature>
<name>A0AAV2ZHT5_9STRA</name>
<keyword evidence="2" id="KW-0645">Protease</keyword>
<dbReference type="PANTHER" id="PTHR47764">
    <property type="entry name" value="UBIQUITIN-LIKE-SPECIFIC PROTEASE 2B-RELATED"/>
    <property type="match status" value="1"/>
</dbReference>
<sequence>MTNGTERTTPDTTHIRPFRFVDDPLAPMQRIREIRRERTQRHQRHAYHELSSSDDDSEQPPRNVAARAAAKRRNSSPVWANGTAVSRKRRRSSPEAVVVDSSDDDDDDGDRKKERRDASVEGGGSSDFEEQPRAARTAPNKRQRLSFMFMEEQKEGQEEGTDSNHSSGSRDGNDKDLQPSRTTAGTSLAAGLNSSSKLIANRTRVCGKDYGRCELVFDHQKLEMMLWKQALPKQTAERAWNGDVQFDHIERLGLFEDSRSYLFLVEFRRGASFGDLYDPICAKVIKEHGSVPEPNLFGVAFYFEDQFDYVRCQSLLDSRPALASLLHDSFPEEIATAFYESKVASARVTRTLRQRSLFEGTTGGVVTRRRSLALVSIDEDEKQEASNSKAVIPIFSQDDKEDTDQSTTFQKNVAGRKASVLLNYPYEDPEAVGRITITAGDVDRLTPGEFLNDTIIDFYLRFLYRHLGVDQQHEVYFFSSHFFTKLYDSSSTAEERFGRVHRWTQKESDFFDKRFVFVPINDSFHWSVAVICNPGSAIIRQRRRLKHEESPHLATVDLVDDGTDSSKEQAVEEEVAAYKNERLQRPPCILFLDSLKCHRKNKFCAVIKSYLESEWNYRQSQLSSADGNDIITTFDPSAITVFDPDIPQQTNSSDCGVFLLMYAAEILRRFPAGITADHIADKFMSSLSSGIFKSDHVREFRDYVRQLIYCLRRLHEWGLSESSVKNEGLEEFTIC</sequence>
<dbReference type="AlphaFoldDB" id="A0AAV2ZHT5"/>
<accession>A0AAV2ZHT5</accession>
<feature type="compositionally biased region" description="Polar residues" evidence="4">
    <location>
        <begin position="1"/>
        <end position="12"/>
    </location>
</feature>
<reference evidence="6" key="2">
    <citation type="journal article" date="2023" name="Microbiol Resour">
        <title>Decontamination and Annotation of the Draft Genome Sequence of the Oomycete Lagenidium giganteum ARSEF 373.</title>
        <authorList>
            <person name="Morgan W.R."/>
            <person name="Tartar A."/>
        </authorList>
    </citation>
    <scope>NUCLEOTIDE SEQUENCE</scope>
    <source>
        <strain evidence="6">ARSEF 373</strain>
    </source>
</reference>
<evidence type="ECO:0000256" key="2">
    <source>
        <dbReference type="ARBA" id="ARBA00022670"/>
    </source>
</evidence>
<evidence type="ECO:0000313" key="7">
    <source>
        <dbReference type="Proteomes" id="UP001146120"/>
    </source>
</evidence>
<feature type="region of interest" description="Disordered" evidence="4">
    <location>
        <begin position="1"/>
        <end position="189"/>
    </location>
</feature>
<dbReference type="GO" id="GO:0006508">
    <property type="term" value="P:proteolysis"/>
    <property type="evidence" value="ECO:0007669"/>
    <property type="project" value="UniProtKB-KW"/>
</dbReference>
<evidence type="ECO:0000313" key="6">
    <source>
        <dbReference type="EMBL" id="DBA05391.1"/>
    </source>
</evidence>
<feature type="compositionally biased region" description="Basic and acidic residues" evidence="4">
    <location>
        <begin position="109"/>
        <end position="119"/>
    </location>
</feature>
<dbReference type="SUPFAM" id="SSF54001">
    <property type="entry name" value="Cysteine proteinases"/>
    <property type="match status" value="1"/>
</dbReference>
<evidence type="ECO:0000259" key="5">
    <source>
        <dbReference type="PROSITE" id="PS50600"/>
    </source>
</evidence>
<dbReference type="Proteomes" id="UP001146120">
    <property type="component" value="Unassembled WGS sequence"/>
</dbReference>
<reference evidence="6" key="1">
    <citation type="submission" date="2022-11" db="EMBL/GenBank/DDBJ databases">
        <authorList>
            <person name="Morgan W.R."/>
            <person name="Tartar A."/>
        </authorList>
    </citation>
    <scope>NUCLEOTIDE SEQUENCE</scope>
    <source>
        <strain evidence="6">ARSEF 373</strain>
    </source>
</reference>
<dbReference type="Gene3D" id="1.10.418.20">
    <property type="match status" value="1"/>
</dbReference>
<dbReference type="GO" id="GO:0008234">
    <property type="term" value="F:cysteine-type peptidase activity"/>
    <property type="evidence" value="ECO:0007669"/>
    <property type="project" value="InterPro"/>
</dbReference>
<keyword evidence="3" id="KW-0378">Hydrolase</keyword>
<dbReference type="InterPro" id="IPR003653">
    <property type="entry name" value="Peptidase_C48_C"/>
</dbReference>
<evidence type="ECO:0000256" key="3">
    <source>
        <dbReference type="ARBA" id="ARBA00022801"/>
    </source>
</evidence>
<comment type="similarity">
    <text evidence="1">Belongs to the peptidase C48 family.</text>
</comment>